<accession>A0ABR0EKG0</accession>
<keyword evidence="2" id="KW-1185">Reference proteome</keyword>
<comment type="caution">
    <text evidence="1">The sequence shown here is derived from an EMBL/GenBank/DDBJ whole genome shotgun (WGS) entry which is preliminary data.</text>
</comment>
<evidence type="ECO:0008006" key="3">
    <source>
        <dbReference type="Google" id="ProtNLM"/>
    </source>
</evidence>
<proteinExistence type="predicted"/>
<reference evidence="1 2" key="1">
    <citation type="journal article" date="2023" name="G3 (Bethesda)">
        <title>A chromosome-level genome assembly of Zasmidium syzygii isolated from banana leaves.</title>
        <authorList>
            <person name="van Westerhoven A.C."/>
            <person name="Mehrabi R."/>
            <person name="Talebi R."/>
            <person name="Steentjes M.B.F."/>
            <person name="Corcolon B."/>
            <person name="Chong P.A."/>
            <person name="Kema G.H.J."/>
            <person name="Seidl M.F."/>
        </authorList>
    </citation>
    <scope>NUCLEOTIDE SEQUENCE [LARGE SCALE GENOMIC DNA]</scope>
    <source>
        <strain evidence="1 2">P124</strain>
    </source>
</reference>
<organism evidence="1 2">
    <name type="scientific">Zasmidium cellare</name>
    <name type="common">Wine cellar mold</name>
    <name type="synonym">Racodium cellare</name>
    <dbReference type="NCBI Taxonomy" id="395010"/>
    <lineage>
        <taxon>Eukaryota</taxon>
        <taxon>Fungi</taxon>
        <taxon>Dikarya</taxon>
        <taxon>Ascomycota</taxon>
        <taxon>Pezizomycotina</taxon>
        <taxon>Dothideomycetes</taxon>
        <taxon>Dothideomycetidae</taxon>
        <taxon>Mycosphaerellales</taxon>
        <taxon>Mycosphaerellaceae</taxon>
        <taxon>Zasmidium</taxon>
    </lineage>
</organism>
<evidence type="ECO:0000313" key="1">
    <source>
        <dbReference type="EMBL" id="KAK4501884.1"/>
    </source>
</evidence>
<gene>
    <name evidence="1" type="ORF">PRZ48_007693</name>
</gene>
<sequence>MDGPATINSLPAEMHILIAEFVDNADFHNLRLASRDFAANSVDVFAERFFTRRRHLYTMQSLVALRNISYKPVFARHIKRIELVVIGVEEDPEFQWGVEIHRPVPTKYREEYYPDEEMDKAYQWYQRQRDDLLHYHERLLTEIFHNLKKLGVGRNVKITTDLWHHVLEERDAELGLGFSHEDTWKAHGGVHGVRKLLKKLWPWASRADLRSGNIDLATDALLTALATTGQPLDTLDLAYNSPLRLSKLKQTWKDDYELPDRLAKVFSNLKELAIGFDSPLITIAMRELIQAATQVYVVYLDFDDLERFPQVTWPNLGRLFLSTHALEARRAAQLVSVCMDRDLHLDGVALPNFDFVYTTEPTM</sequence>
<dbReference type="Proteomes" id="UP001305779">
    <property type="component" value="Unassembled WGS sequence"/>
</dbReference>
<dbReference type="EMBL" id="JAXOVC010000005">
    <property type="protein sequence ID" value="KAK4501884.1"/>
    <property type="molecule type" value="Genomic_DNA"/>
</dbReference>
<name>A0ABR0EKG0_ZASCE</name>
<protein>
    <recommendedName>
        <fullName evidence="3">F-box domain-containing protein</fullName>
    </recommendedName>
</protein>
<evidence type="ECO:0000313" key="2">
    <source>
        <dbReference type="Proteomes" id="UP001305779"/>
    </source>
</evidence>